<feature type="transmembrane region" description="Helical" evidence="7">
    <location>
        <begin position="247"/>
        <end position="270"/>
    </location>
</feature>
<dbReference type="PROSITE" id="PS01348">
    <property type="entry name" value="MRAY_2"/>
    <property type="match status" value="1"/>
</dbReference>
<evidence type="ECO:0000256" key="7">
    <source>
        <dbReference type="HAMAP-Rule" id="MF_00038"/>
    </source>
</evidence>
<evidence type="ECO:0000256" key="3">
    <source>
        <dbReference type="ARBA" id="ARBA00022679"/>
    </source>
</evidence>
<dbReference type="PANTHER" id="PTHR22926">
    <property type="entry name" value="PHOSPHO-N-ACETYLMURAMOYL-PENTAPEPTIDE-TRANSFERASE"/>
    <property type="match status" value="1"/>
</dbReference>
<dbReference type="PROSITE" id="PS01347">
    <property type="entry name" value="MRAY_1"/>
    <property type="match status" value="1"/>
</dbReference>
<keyword evidence="3 7" id="KW-0808">Transferase</keyword>
<evidence type="ECO:0000256" key="2">
    <source>
        <dbReference type="ARBA" id="ARBA00005583"/>
    </source>
</evidence>
<reference evidence="10 11" key="1">
    <citation type="submission" date="2016-10" db="EMBL/GenBank/DDBJ databases">
        <authorList>
            <person name="Varghese N."/>
            <person name="Submissions S."/>
        </authorList>
    </citation>
    <scope>NUCLEOTIDE SEQUENCE [LARGE SCALE GENOMIC DNA]</scope>
    <source>
        <strain evidence="10 11">WCC6</strain>
    </source>
</reference>
<dbReference type="Proteomes" id="UP000182379">
    <property type="component" value="Unassembled WGS sequence"/>
</dbReference>
<comment type="catalytic activity">
    <reaction evidence="7">
        <text>UDP-N-acetyl-alpha-D-muramoyl-L-alanyl-gamma-D-glutamyl-meso-2,6-diaminopimeloyl-D-alanyl-D-alanine + di-trans,octa-cis-undecaprenyl phosphate = di-trans,octa-cis-undecaprenyl diphospho-N-acetyl-alpha-D-muramoyl-L-alanyl-D-glutamyl-meso-2,6-diaminopimeloyl-D-alanyl-D-alanine + UMP</text>
        <dbReference type="Rhea" id="RHEA:28386"/>
        <dbReference type="ChEBI" id="CHEBI:57865"/>
        <dbReference type="ChEBI" id="CHEBI:60392"/>
        <dbReference type="ChEBI" id="CHEBI:61386"/>
        <dbReference type="ChEBI" id="CHEBI:61387"/>
        <dbReference type="EC" id="2.7.8.13"/>
    </reaction>
</comment>
<keyword evidence="5 7" id="KW-1133">Transmembrane helix</keyword>
<keyword evidence="7" id="KW-1003">Cell membrane</keyword>
<dbReference type="PANTHER" id="PTHR22926:SF5">
    <property type="entry name" value="PHOSPHO-N-ACETYLMURAMOYL-PENTAPEPTIDE-TRANSFERASE HOMOLOG"/>
    <property type="match status" value="1"/>
</dbReference>
<dbReference type="AlphaFoldDB" id="A0A1H2SXK8"/>
<keyword evidence="7" id="KW-0132">Cell division</keyword>
<dbReference type="GO" id="GO:0009252">
    <property type="term" value="P:peptidoglycan biosynthetic process"/>
    <property type="evidence" value="ECO:0007669"/>
    <property type="project" value="UniProtKB-UniRule"/>
</dbReference>
<evidence type="ECO:0000256" key="1">
    <source>
        <dbReference type="ARBA" id="ARBA00004141"/>
    </source>
</evidence>
<comment type="cofactor">
    <cofactor evidence="7 9">
        <name>Mg(2+)</name>
        <dbReference type="ChEBI" id="CHEBI:18420"/>
    </cofactor>
</comment>
<comment type="caution">
    <text evidence="10">The sequence shown here is derived from an EMBL/GenBank/DDBJ whole genome shotgun (WGS) entry which is preliminary data.</text>
</comment>
<feature type="binding site" evidence="9">
    <location>
        <position position="226"/>
    </location>
    <ligand>
        <name>Mg(2+)</name>
        <dbReference type="ChEBI" id="CHEBI:18420"/>
    </ligand>
</feature>
<proteinExistence type="inferred from homology"/>
<dbReference type="EMBL" id="FNOP01000001">
    <property type="protein sequence ID" value="SDW36247.1"/>
    <property type="molecule type" value="Genomic_DNA"/>
</dbReference>
<keyword evidence="7" id="KW-0131">Cell cycle</keyword>
<dbReference type="InterPro" id="IPR018480">
    <property type="entry name" value="PNAcMuramoyl-5peptid_Trfase_CS"/>
</dbReference>
<feature type="binding site" evidence="9">
    <location>
        <position position="166"/>
    </location>
    <ligand>
        <name>Mg(2+)</name>
        <dbReference type="ChEBI" id="CHEBI:18420"/>
    </ligand>
</feature>
<keyword evidence="7 9" id="KW-0479">Metal-binding</keyword>
<keyword evidence="7" id="KW-0133">Cell shape</keyword>
<dbReference type="Pfam" id="PF00953">
    <property type="entry name" value="Glycos_transf_4"/>
    <property type="match status" value="1"/>
</dbReference>
<organism evidence="10 11">
    <name type="scientific">Acidaminococcus fermentans</name>
    <dbReference type="NCBI Taxonomy" id="905"/>
    <lineage>
        <taxon>Bacteria</taxon>
        <taxon>Bacillati</taxon>
        <taxon>Bacillota</taxon>
        <taxon>Negativicutes</taxon>
        <taxon>Acidaminococcales</taxon>
        <taxon>Acidaminococcaceae</taxon>
        <taxon>Acidaminococcus</taxon>
    </lineage>
</organism>
<feature type="transmembrane region" description="Helical" evidence="7">
    <location>
        <begin position="174"/>
        <end position="193"/>
    </location>
</feature>
<feature type="transmembrane region" description="Helical" evidence="7">
    <location>
        <begin position="6"/>
        <end position="26"/>
    </location>
</feature>
<feature type="transmembrane region" description="Helical" evidence="7">
    <location>
        <begin position="302"/>
        <end position="319"/>
    </location>
</feature>
<gene>
    <name evidence="7" type="primary">mraY</name>
    <name evidence="10" type="ORF">SAMN05216495_10145</name>
</gene>
<feature type="transmembrane region" description="Helical" evidence="7">
    <location>
        <begin position="148"/>
        <end position="167"/>
    </location>
</feature>
<dbReference type="GO" id="GO:0008963">
    <property type="term" value="F:phospho-N-acetylmuramoyl-pentapeptide-transferase activity"/>
    <property type="evidence" value="ECO:0007669"/>
    <property type="project" value="UniProtKB-UniRule"/>
</dbReference>
<dbReference type="CDD" id="cd06852">
    <property type="entry name" value="GT_MraY"/>
    <property type="match status" value="1"/>
</dbReference>
<dbReference type="EC" id="2.7.8.13" evidence="7 8"/>
<feature type="transmembrane region" description="Helical" evidence="7">
    <location>
        <begin position="111"/>
        <end position="128"/>
    </location>
</feature>
<evidence type="ECO:0000256" key="8">
    <source>
        <dbReference type="NCBIfam" id="TIGR00445"/>
    </source>
</evidence>
<feature type="transmembrane region" description="Helical" evidence="7">
    <location>
        <begin position="51"/>
        <end position="71"/>
    </location>
</feature>
<evidence type="ECO:0000256" key="6">
    <source>
        <dbReference type="ARBA" id="ARBA00023136"/>
    </source>
</evidence>
<comment type="similarity">
    <text evidence="2 7">Belongs to the glycosyltransferase 4 family. MraY subfamily.</text>
</comment>
<comment type="pathway">
    <text evidence="7">Cell wall biogenesis; peptidoglycan biosynthesis.</text>
</comment>
<dbReference type="GO" id="GO:0046872">
    <property type="term" value="F:metal ion binding"/>
    <property type="evidence" value="ECO:0007669"/>
    <property type="project" value="UniProtKB-KW"/>
</dbReference>
<dbReference type="InterPro" id="IPR000715">
    <property type="entry name" value="Glycosyl_transferase_4"/>
</dbReference>
<evidence type="ECO:0000313" key="11">
    <source>
        <dbReference type="Proteomes" id="UP000182379"/>
    </source>
</evidence>
<dbReference type="UniPathway" id="UPA00219"/>
<dbReference type="GO" id="GO:0051301">
    <property type="term" value="P:cell division"/>
    <property type="evidence" value="ECO:0007669"/>
    <property type="project" value="UniProtKB-KW"/>
</dbReference>
<comment type="function">
    <text evidence="7">Catalyzes the initial step of the lipid cycle reactions in the biosynthesis of the cell wall peptidoglycan: transfers peptidoglycan precursor phospho-MurNAc-pentapeptide from UDP-MurNAc-pentapeptide onto the lipid carrier undecaprenyl phosphate, yielding undecaprenyl-pyrophosphoryl-MurNAc-pentapeptide, known as lipid I.</text>
</comment>
<dbReference type="RefSeq" id="WP_074703949.1">
    <property type="nucleotide sequence ID" value="NZ_CAMEFB010000020.1"/>
</dbReference>
<dbReference type="InterPro" id="IPR003524">
    <property type="entry name" value="PNAcMuramoyl-5peptid_Trfase"/>
</dbReference>
<keyword evidence="6 7" id="KW-0472">Membrane</keyword>
<sequence>MLSGLGILVTSFVLTALFGRFLLPLLHKWHFGQSIRECGPREHLKKNGTPTMGGLMMIAAAIVASLLWIPLDSRTIVALWLFVGYGIIGFIDDGLKIFFKRNLGLTSKQKMALQILVAAVYLLYPGDVTVYSTRIWVPVVNATLDLGAGYYLFLLLLLVGTTNAVNLTDGLDGLASSVTIPVMLAFAYIGFASGLLPEALFALAIVGCCLGFLIYNHHPAKCFMGDTGSLALGGAVAAVAIGTHTELLLVVIGGIYVLEALSVMLQVGYFKLTHGKRIFRMAPLHHHFELGGWKEVTVVKRFFLASCLFSLLGVGMYLAR</sequence>
<protein>
    <recommendedName>
        <fullName evidence="7 8">Phospho-N-acetylmuramoyl-pentapeptide-transferase</fullName>
        <ecNumber evidence="7 8">2.7.8.13</ecNumber>
    </recommendedName>
    <alternativeName>
        <fullName evidence="7">UDP-MurNAc-pentapeptide phosphotransferase</fullName>
    </alternativeName>
</protein>
<feature type="transmembrane region" description="Helical" evidence="7">
    <location>
        <begin position="199"/>
        <end position="215"/>
    </location>
</feature>
<name>A0A1H2SXK8_ACIFE</name>
<evidence type="ECO:0000313" key="10">
    <source>
        <dbReference type="EMBL" id="SDW36247.1"/>
    </source>
</evidence>
<dbReference type="GO" id="GO:0008360">
    <property type="term" value="P:regulation of cell shape"/>
    <property type="evidence" value="ECO:0007669"/>
    <property type="project" value="UniProtKB-KW"/>
</dbReference>
<keyword evidence="4 7" id="KW-0812">Transmembrane</keyword>
<evidence type="ECO:0000256" key="4">
    <source>
        <dbReference type="ARBA" id="ARBA00022692"/>
    </source>
</evidence>
<comment type="subcellular location">
    <subcellularLocation>
        <location evidence="7">Cell membrane</location>
        <topology evidence="7">Multi-pass membrane protein</topology>
    </subcellularLocation>
    <subcellularLocation>
        <location evidence="1">Membrane</location>
        <topology evidence="1">Multi-pass membrane protein</topology>
    </subcellularLocation>
</comment>
<feature type="transmembrane region" description="Helical" evidence="7">
    <location>
        <begin position="77"/>
        <end position="99"/>
    </location>
</feature>
<keyword evidence="7" id="KW-0573">Peptidoglycan synthesis</keyword>
<keyword evidence="7" id="KW-0961">Cell wall biogenesis/degradation</keyword>
<accession>A0A1H2SXK8</accession>
<dbReference type="HAMAP" id="MF_00038">
    <property type="entry name" value="MraY"/>
    <property type="match status" value="1"/>
</dbReference>
<dbReference type="GO" id="GO:0071555">
    <property type="term" value="P:cell wall organization"/>
    <property type="evidence" value="ECO:0007669"/>
    <property type="project" value="UniProtKB-KW"/>
</dbReference>
<evidence type="ECO:0000256" key="9">
    <source>
        <dbReference type="PIRSR" id="PIRSR600715-1"/>
    </source>
</evidence>
<feature type="transmembrane region" description="Helical" evidence="7">
    <location>
        <begin position="222"/>
        <end position="241"/>
    </location>
</feature>
<keyword evidence="7 9" id="KW-0460">Magnesium</keyword>
<evidence type="ECO:0000256" key="5">
    <source>
        <dbReference type="ARBA" id="ARBA00022989"/>
    </source>
</evidence>
<dbReference type="GO" id="GO:0005886">
    <property type="term" value="C:plasma membrane"/>
    <property type="evidence" value="ECO:0007669"/>
    <property type="project" value="UniProtKB-SubCell"/>
</dbReference>
<dbReference type="NCBIfam" id="TIGR00445">
    <property type="entry name" value="mraY"/>
    <property type="match status" value="1"/>
</dbReference>